<dbReference type="PANTHER" id="PTHR45725:SF10">
    <property type="entry name" value="FH2 DOMAIN-CONTAINING PROTEIN"/>
    <property type="match status" value="1"/>
</dbReference>
<feature type="compositionally biased region" description="Low complexity" evidence="1">
    <location>
        <begin position="449"/>
        <end position="459"/>
    </location>
</feature>
<feature type="region of interest" description="Disordered" evidence="1">
    <location>
        <begin position="344"/>
        <end position="369"/>
    </location>
</feature>
<feature type="compositionally biased region" description="Basic and acidic residues" evidence="1">
    <location>
        <begin position="434"/>
        <end position="446"/>
    </location>
</feature>
<dbReference type="InterPro" id="IPR011993">
    <property type="entry name" value="PH-like_dom_sf"/>
</dbReference>
<evidence type="ECO:0000256" key="1">
    <source>
        <dbReference type="SAM" id="MobiDB-lite"/>
    </source>
</evidence>
<organism evidence="4 5">
    <name type="scientific">Clavelina lepadiformis</name>
    <name type="common">Light-bulb sea squirt</name>
    <name type="synonym">Ascidia lepadiformis</name>
    <dbReference type="NCBI Taxonomy" id="159417"/>
    <lineage>
        <taxon>Eukaryota</taxon>
        <taxon>Metazoa</taxon>
        <taxon>Chordata</taxon>
        <taxon>Tunicata</taxon>
        <taxon>Ascidiacea</taxon>
        <taxon>Aplousobranchia</taxon>
        <taxon>Clavelinidae</taxon>
        <taxon>Clavelina</taxon>
    </lineage>
</organism>
<feature type="domain" description="PH" evidence="2">
    <location>
        <begin position="234"/>
        <end position="338"/>
    </location>
</feature>
<feature type="compositionally biased region" description="Polar residues" evidence="1">
    <location>
        <begin position="52"/>
        <end position="67"/>
    </location>
</feature>
<dbReference type="EMBL" id="CAWYQH010000090">
    <property type="protein sequence ID" value="CAK8681791.1"/>
    <property type="molecule type" value="Genomic_DNA"/>
</dbReference>
<sequence>MSMALQRRPTISNEEQLWLMHQVKMNSMTIDEAVSWTEARESELRSTDDDVTVNTPTHQSKTKSSTIIRRRTSEFKTGHVFKSILGRRSKKSEVKTTEKRSISSSDETMDGLTSFAHDLKNKQIYNFSVYRFAKHKTPQKRILQIDFDAKQISIIQHGSVIRVQPFSSLANVDGQEGKKVFIYFDDSQEIELNAENLADKTKLIRLLNVINEQNEYEERGQPYDPCDKLQLSFKVIKEGHLEKKGAYTASNWNKRLVVIRSGELAYYRVDEEEQSAALNIIHLSPGSIAINPEDSNTFTIATTKESYRFRLPEGSAILPSMQEKIRDEWIQAIQDGCSRHFQDSASSVTECSERSDDTGGRSKDSGNMDSFDVISKELEKLKKTKSNDISGSNSEQIDQILKILKTLRTSDPSSGSSLAPNENKTSKRTSTTDLFKEESHHTEPRRRSIPASSFSNPFSSLSNVENIELTITNIDDIIAEPSIKEKQRRNTGPPPMKPKRAPSTKLRGSISDSTSSPTSPPSVEELLSMEEDNPYELASDVSLSKTDVKNGSLSPPLTNGELRPPSGLSSPISSGRSSVKSNDSKTGSTSTLIDSNSDAESFPLPPPPDDIPLPSPPPDSLPGINELALPPPPPLNSLLFPPPPKNASPPSPVANGKILTSQPPISPKNTSIPPPPPPVGLVPPPPPTIGIPPPPPPPIGSAAPKANGNVVSTLKDTVAMRPFHWAPVPKQLINKSMWKNADDLSEKVNLAMLHDMFQVTSDKKKFSIEDQSMPNRVLVLPTSATPKKKQAETFLDRKTAQNLGIFLAGFKIRGKELTRRLMIVKEEDGGVPTENIIELKKFCPEPELKSIYAKHVGREEAFSKEDKFMVELCQIPRLGLRLETLSIIRELPQEIESLQPEVEMALNAWKELFESKLLETLLAYILAVTNRINASNSKGVTKGIRLSSLEKTTVMRTNDRKFTLLQVVLKIVKEEKPEILKLDQELKSFSKAQAYSIKGLMAEIDVMRKSSFKAKKNCELFRRKKNQPTKEDLVFCSNVESVLSSIDSRIVSMADKCLEIRKTLGKVLIKFGESLDTDSQELFGWIRDFLENFKKSLPR</sequence>
<feature type="region of interest" description="Disordered" evidence="1">
    <location>
        <begin position="45"/>
        <end position="67"/>
    </location>
</feature>
<dbReference type="InterPro" id="IPR015425">
    <property type="entry name" value="FH2_Formin"/>
</dbReference>
<dbReference type="Gene3D" id="2.30.29.30">
    <property type="entry name" value="Pleckstrin-homology domain (PH domain)/Phosphotyrosine-binding domain (PTB)"/>
    <property type="match status" value="1"/>
</dbReference>
<dbReference type="InterPro" id="IPR001849">
    <property type="entry name" value="PH_domain"/>
</dbReference>
<gene>
    <name evidence="4" type="ORF">CVLEPA_LOCUS12033</name>
</gene>
<dbReference type="InterPro" id="IPR042201">
    <property type="entry name" value="FH2_Formin_sf"/>
</dbReference>
<feature type="compositionally biased region" description="Basic and acidic residues" evidence="1">
    <location>
        <begin position="351"/>
        <end position="366"/>
    </location>
</feature>
<feature type="compositionally biased region" description="Pro residues" evidence="1">
    <location>
        <begin position="603"/>
        <end position="620"/>
    </location>
</feature>
<feature type="compositionally biased region" description="Pro residues" evidence="1">
    <location>
        <begin position="629"/>
        <end position="652"/>
    </location>
</feature>
<protein>
    <submittedName>
        <fullName evidence="4">Uncharacterized protein</fullName>
    </submittedName>
</protein>
<reference evidence="4 5" key="1">
    <citation type="submission" date="2024-02" db="EMBL/GenBank/DDBJ databases">
        <authorList>
            <person name="Daric V."/>
            <person name="Darras S."/>
        </authorList>
    </citation>
    <scope>NUCLEOTIDE SEQUENCE [LARGE SCALE GENOMIC DNA]</scope>
</reference>
<evidence type="ECO:0000259" key="2">
    <source>
        <dbReference type="PROSITE" id="PS50003"/>
    </source>
</evidence>
<dbReference type="Pfam" id="PF00169">
    <property type="entry name" value="PH"/>
    <property type="match status" value="1"/>
</dbReference>
<feature type="compositionally biased region" description="Polar residues" evidence="1">
    <location>
        <begin position="409"/>
        <end position="433"/>
    </location>
</feature>
<feature type="region of interest" description="Disordered" evidence="1">
    <location>
        <begin position="480"/>
        <end position="524"/>
    </location>
</feature>
<feature type="compositionally biased region" description="Pro residues" evidence="1">
    <location>
        <begin position="672"/>
        <end position="699"/>
    </location>
</feature>
<comment type="caution">
    <text evidence="4">The sequence shown here is derived from an EMBL/GenBank/DDBJ whole genome shotgun (WGS) entry which is preliminary data.</text>
</comment>
<dbReference type="SMART" id="SM00233">
    <property type="entry name" value="PH"/>
    <property type="match status" value="1"/>
</dbReference>
<feature type="compositionally biased region" description="Polar residues" evidence="1">
    <location>
        <begin position="541"/>
        <end position="557"/>
    </location>
</feature>
<dbReference type="PANTHER" id="PTHR45725">
    <property type="entry name" value="FORMIN HOMOLOGY 2 FAMILY MEMBER"/>
    <property type="match status" value="1"/>
</dbReference>
<feature type="region of interest" description="Disordered" evidence="1">
    <location>
        <begin position="540"/>
        <end position="706"/>
    </location>
</feature>
<dbReference type="Proteomes" id="UP001642483">
    <property type="component" value="Unassembled WGS sequence"/>
</dbReference>
<feature type="domain" description="FH2" evidence="3">
    <location>
        <begin position="710"/>
        <end position="1099"/>
    </location>
</feature>
<dbReference type="PROSITE" id="PS50003">
    <property type="entry name" value="PH_DOMAIN"/>
    <property type="match status" value="1"/>
</dbReference>
<proteinExistence type="predicted"/>
<dbReference type="Gene3D" id="1.20.58.2220">
    <property type="entry name" value="Formin, FH2 domain"/>
    <property type="match status" value="1"/>
</dbReference>
<evidence type="ECO:0000313" key="4">
    <source>
        <dbReference type="EMBL" id="CAK8681791.1"/>
    </source>
</evidence>
<dbReference type="SUPFAM" id="SSF101447">
    <property type="entry name" value="Formin homology 2 domain (FH2 domain)"/>
    <property type="match status" value="1"/>
</dbReference>
<feature type="region of interest" description="Disordered" evidence="1">
    <location>
        <begin position="409"/>
        <end position="459"/>
    </location>
</feature>
<dbReference type="SUPFAM" id="SSF50729">
    <property type="entry name" value="PH domain-like"/>
    <property type="match status" value="1"/>
</dbReference>
<dbReference type="SMART" id="SM00498">
    <property type="entry name" value="FH2"/>
    <property type="match status" value="1"/>
</dbReference>
<evidence type="ECO:0000259" key="3">
    <source>
        <dbReference type="PROSITE" id="PS51444"/>
    </source>
</evidence>
<evidence type="ECO:0000313" key="5">
    <source>
        <dbReference type="Proteomes" id="UP001642483"/>
    </source>
</evidence>
<feature type="compositionally biased region" description="Low complexity" evidence="1">
    <location>
        <begin position="562"/>
        <end position="578"/>
    </location>
</feature>
<name>A0ABP0FQ51_CLALP</name>
<dbReference type="InterPro" id="IPR051425">
    <property type="entry name" value="Formin_Homology"/>
</dbReference>
<feature type="compositionally biased region" description="Polar residues" evidence="1">
    <location>
        <begin position="579"/>
        <end position="599"/>
    </location>
</feature>
<accession>A0ABP0FQ51</accession>
<dbReference type="PROSITE" id="PS51444">
    <property type="entry name" value="FH2"/>
    <property type="match status" value="1"/>
</dbReference>
<dbReference type="Pfam" id="PF02181">
    <property type="entry name" value="FH2"/>
    <property type="match status" value="1"/>
</dbReference>
<keyword evidence="5" id="KW-1185">Reference proteome</keyword>